<organism evidence="2 3">
    <name type="scientific">Cherax quadricarinatus</name>
    <name type="common">Australian red claw crayfish</name>
    <dbReference type="NCBI Taxonomy" id="27406"/>
    <lineage>
        <taxon>Eukaryota</taxon>
        <taxon>Metazoa</taxon>
        <taxon>Ecdysozoa</taxon>
        <taxon>Arthropoda</taxon>
        <taxon>Crustacea</taxon>
        <taxon>Multicrustacea</taxon>
        <taxon>Malacostraca</taxon>
        <taxon>Eumalacostraca</taxon>
        <taxon>Eucarida</taxon>
        <taxon>Decapoda</taxon>
        <taxon>Pleocyemata</taxon>
        <taxon>Astacidea</taxon>
        <taxon>Parastacoidea</taxon>
        <taxon>Parastacidae</taxon>
        <taxon>Cherax</taxon>
    </lineage>
</organism>
<keyword evidence="3" id="KW-1185">Reference proteome</keyword>
<dbReference type="AlphaFoldDB" id="A0AAW0W8U1"/>
<sequence>DAGGSERSGDVWDFHKRLATLTIPGFVLEVKMMILRTSLLLVAVLVLQAEATTPPAQFSGRLCGRYCGRTLSPVCGSDGVTYYNYCMYENARCIHPGLTILYMGYCPGGAGIIGEEP</sequence>
<dbReference type="Gene3D" id="3.30.60.30">
    <property type="match status" value="1"/>
</dbReference>
<name>A0AAW0W8U1_CHEQU</name>
<dbReference type="CDD" id="cd00104">
    <property type="entry name" value="KAZAL_FS"/>
    <property type="match status" value="1"/>
</dbReference>
<comment type="caution">
    <text evidence="2">The sequence shown here is derived from an EMBL/GenBank/DDBJ whole genome shotgun (WGS) entry which is preliminary data.</text>
</comment>
<dbReference type="EMBL" id="JARKIK010000081">
    <property type="protein sequence ID" value="KAK8725840.1"/>
    <property type="molecule type" value="Genomic_DNA"/>
</dbReference>
<proteinExistence type="predicted"/>
<dbReference type="Proteomes" id="UP001445076">
    <property type="component" value="Unassembled WGS sequence"/>
</dbReference>
<feature type="domain" description="Kazal-like" evidence="1">
    <location>
        <begin position="57"/>
        <end position="108"/>
    </location>
</feature>
<protein>
    <recommendedName>
        <fullName evidence="1">Kazal-like domain-containing protein</fullName>
    </recommendedName>
</protein>
<dbReference type="PROSITE" id="PS51465">
    <property type="entry name" value="KAZAL_2"/>
    <property type="match status" value="1"/>
</dbReference>
<dbReference type="SUPFAM" id="SSF100895">
    <property type="entry name" value="Kazal-type serine protease inhibitors"/>
    <property type="match status" value="1"/>
</dbReference>
<dbReference type="SMART" id="SM00280">
    <property type="entry name" value="KAZAL"/>
    <property type="match status" value="1"/>
</dbReference>
<feature type="non-terminal residue" evidence="2">
    <location>
        <position position="1"/>
    </location>
</feature>
<dbReference type="Pfam" id="PF00050">
    <property type="entry name" value="Kazal_1"/>
    <property type="match status" value="1"/>
</dbReference>
<dbReference type="InterPro" id="IPR036058">
    <property type="entry name" value="Kazal_dom_sf"/>
</dbReference>
<gene>
    <name evidence="2" type="ORF">OTU49_010506</name>
</gene>
<dbReference type="InterPro" id="IPR002350">
    <property type="entry name" value="Kazal_dom"/>
</dbReference>
<evidence type="ECO:0000313" key="3">
    <source>
        <dbReference type="Proteomes" id="UP001445076"/>
    </source>
</evidence>
<reference evidence="2 3" key="1">
    <citation type="journal article" date="2024" name="BMC Genomics">
        <title>Genome assembly of redclaw crayfish (Cherax quadricarinatus) provides insights into its immune adaptation and hypoxia tolerance.</title>
        <authorList>
            <person name="Liu Z."/>
            <person name="Zheng J."/>
            <person name="Li H."/>
            <person name="Fang K."/>
            <person name="Wang S."/>
            <person name="He J."/>
            <person name="Zhou D."/>
            <person name="Weng S."/>
            <person name="Chi M."/>
            <person name="Gu Z."/>
            <person name="He J."/>
            <person name="Li F."/>
            <person name="Wang M."/>
        </authorList>
    </citation>
    <scope>NUCLEOTIDE SEQUENCE [LARGE SCALE GENOMIC DNA]</scope>
    <source>
        <strain evidence="2">ZL_2023a</strain>
    </source>
</reference>
<evidence type="ECO:0000259" key="1">
    <source>
        <dbReference type="PROSITE" id="PS51465"/>
    </source>
</evidence>
<evidence type="ECO:0000313" key="2">
    <source>
        <dbReference type="EMBL" id="KAK8725840.1"/>
    </source>
</evidence>
<accession>A0AAW0W8U1</accession>